<organism evidence="3">
    <name type="scientific">viral metagenome</name>
    <dbReference type="NCBI Taxonomy" id="1070528"/>
    <lineage>
        <taxon>unclassified sequences</taxon>
        <taxon>metagenomes</taxon>
        <taxon>organismal metagenomes</taxon>
    </lineage>
</organism>
<evidence type="ECO:0000313" key="3">
    <source>
        <dbReference type="EMBL" id="QJA82114.1"/>
    </source>
</evidence>
<sequence length="92" mass="10620">MLWISIKDRLPPKYKKIIIFDKKMGVDCGIYHFENEFDIITNGGWDGCRNVTHWMPLPPPPNNIIKLLKSDQAKRVVFIACDDSNYVSPPES</sequence>
<protein>
    <recommendedName>
        <fullName evidence="1">DUF551 domain-containing protein</fullName>
    </recommendedName>
</protein>
<evidence type="ECO:0000259" key="1">
    <source>
        <dbReference type="Pfam" id="PF04448"/>
    </source>
</evidence>
<reference evidence="3" key="1">
    <citation type="submission" date="2020-03" db="EMBL/GenBank/DDBJ databases">
        <title>The deep terrestrial virosphere.</title>
        <authorList>
            <person name="Holmfeldt K."/>
            <person name="Nilsson E."/>
            <person name="Simone D."/>
            <person name="Lopez-Fernandez M."/>
            <person name="Wu X."/>
            <person name="de Brujin I."/>
            <person name="Lundin D."/>
            <person name="Andersson A."/>
            <person name="Bertilsson S."/>
            <person name="Dopson M."/>
        </authorList>
    </citation>
    <scope>NUCLEOTIDE SEQUENCE</scope>
    <source>
        <strain evidence="3">MM415A00444</strain>
        <strain evidence="2">MM415B00464</strain>
    </source>
</reference>
<name>A0A6M3KKD8_9ZZZZ</name>
<dbReference type="AlphaFoldDB" id="A0A6M3KKD8"/>
<accession>A0A6M3KKD8</accession>
<proteinExistence type="predicted"/>
<dbReference type="EMBL" id="MT142479">
    <property type="protein sequence ID" value="QJA82114.1"/>
    <property type="molecule type" value="Genomic_DNA"/>
</dbReference>
<dbReference type="InterPro" id="IPR007539">
    <property type="entry name" value="DUF551"/>
</dbReference>
<gene>
    <name evidence="3" type="ORF">MM415A00444_0029</name>
    <name evidence="2" type="ORF">MM415B00464_0043</name>
</gene>
<evidence type="ECO:0000313" key="2">
    <source>
        <dbReference type="EMBL" id="QJA64844.1"/>
    </source>
</evidence>
<dbReference type="EMBL" id="MT141527">
    <property type="protein sequence ID" value="QJA64844.1"/>
    <property type="molecule type" value="Genomic_DNA"/>
</dbReference>
<dbReference type="Pfam" id="PF04448">
    <property type="entry name" value="DUF551"/>
    <property type="match status" value="1"/>
</dbReference>
<feature type="domain" description="DUF551" evidence="1">
    <location>
        <begin position="3"/>
        <end position="62"/>
    </location>
</feature>